<gene>
    <name evidence="1" type="ORF">LCGC14_1094810</name>
</gene>
<protein>
    <submittedName>
        <fullName evidence="1">Uncharacterized protein</fullName>
    </submittedName>
</protein>
<accession>A0A0F9QHB0</accession>
<name>A0A0F9QHB0_9ZZZZ</name>
<sequence>MLSLKDEGIIIEEDWNWPVSVVQLLNDSQSLFWLVWCDKKDGEHPCDCQPSLSIGAGVTKREALTAWGFQHFEKRYQGRRR</sequence>
<proteinExistence type="predicted"/>
<dbReference type="AlphaFoldDB" id="A0A0F9QHB0"/>
<comment type="caution">
    <text evidence="1">The sequence shown here is derived from an EMBL/GenBank/DDBJ whole genome shotgun (WGS) entry which is preliminary data.</text>
</comment>
<dbReference type="EMBL" id="LAZR01004885">
    <property type="protein sequence ID" value="KKN04708.1"/>
    <property type="molecule type" value="Genomic_DNA"/>
</dbReference>
<evidence type="ECO:0000313" key="1">
    <source>
        <dbReference type="EMBL" id="KKN04708.1"/>
    </source>
</evidence>
<reference evidence="1" key="1">
    <citation type="journal article" date="2015" name="Nature">
        <title>Complex archaea that bridge the gap between prokaryotes and eukaryotes.</title>
        <authorList>
            <person name="Spang A."/>
            <person name="Saw J.H."/>
            <person name="Jorgensen S.L."/>
            <person name="Zaremba-Niedzwiedzka K."/>
            <person name="Martijn J."/>
            <person name="Lind A.E."/>
            <person name="van Eijk R."/>
            <person name="Schleper C."/>
            <person name="Guy L."/>
            <person name="Ettema T.J."/>
        </authorList>
    </citation>
    <scope>NUCLEOTIDE SEQUENCE</scope>
</reference>
<organism evidence="1">
    <name type="scientific">marine sediment metagenome</name>
    <dbReference type="NCBI Taxonomy" id="412755"/>
    <lineage>
        <taxon>unclassified sequences</taxon>
        <taxon>metagenomes</taxon>
        <taxon>ecological metagenomes</taxon>
    </lineage>
</organism>